<dbReference type="InterPro" id="IPR015915">
    <property type="entry name" value="Kelch-typ_b-propeller"/>
</dbReference>
<evidence type="ECO:0000256" key="2">
    <source>
        <dbReference type="ARBA" id="ARBA00022441"/>
    </source>
</evidence>
<comment type="subcellular location">
    <subcellularLocation>
        <location evidence="1">Nucleus</location>
    </subcellularLocation>
</comment>
<dbReference type="GO" id="GO:0006338">
    <property type="term" value="P:chromatin remodeling"/>
    <property type="evidence" value="ECO:0007669"/>
    <property type="project" value="TreeGrafter"/>
</dbReference>
<dbReference type="EMBL" id="JAIQCJ010000291">
    <property type="protein sequence ID" value="KAJ8796919.1"/>
    <property type="molecule type" value="Genomic_DNA"/>
</dbReference>
<dbReference type="InterPro" id="IPR059124">
    <property type="entry name" value="Kelch_HCF"/>
</dbReference>
<evidence type="ECO:0000313" key="9">
    <source>
        <dbReference type="EMBL" id="KAJ8796919.1"/>
    </source>
</evidence>
<dbReference type="GO" id="GO:0003713">
    <property type="term" value="F:transcription coactivator activity"/>
    <property type="evidence" value="ECO:0007669"/>
    <property type="project" value="TreeGrafter"/>
</dbReference>
<evidence type="ECO:0000313" key="8">
    <source>
        <dbReference type="EMBL" id="KAJ8782126.1"/>
    </source>
</evidence>
<feature type="region of interest" description="Disordered" evidence="6">
    <location>
        <begin position="155"/>
        <end position="241"/>
    </location>
</feature>
<evidence type="ECO:0000313" key="10">
    <source>
        <dbReference type="Proteomes" id="UP001159641"/>
    </source>
</evidence>
<dbReference type="Proteomes" id="UP001159641">
    <property type="component" value="Unassembled WGS sequence"/>
</dbReference>
<keyword evidence="3" id="KW-0597">Phosphoprotein</keyword>
<evidence type="ECO:0000256" key="6">
    <source>
        <dbReference type="SAM" id="MobiDB-lite"/>
    </source>
</evidence>
<evidence type="ECO:0000256" key="5">
    <source>
        <dbReference type="ARBA" id="ARBA00023242"/>
    </source>
</evidence>
<evidence type="ECO:0000256" key="1">
    <source>
        <dbReference type="ARBA" id="ARBA00004123"/>
    </source>
</evidence>
<dbReference type="SUPFAM" id="SSF117281">
    <property type="entry name" value="Kelch motif"/>
    <property type="match status" value="2"/>
</dbReference>
<feature type="domain" description="Host cell factor Kelch-repeats" evidence="7">
    <location>
        <begin position="238"/>
        <end position="476"/>
    </location>
</feature>
<evidence type="ECO:0000256" key="4">
    <source>
        <dbReference type="ARBA" id="ARBA00022737"/>
    </source>
</evidence>
<feature type="compositionally biased region" description="Basic and acidic residues" evidence="6">
    <location>
        <begin position="224"/>
        <end position="235"/>
    </location>
</feature>
<dbReference type="PANTHER" id="PTHR46003:SF3">
    <property type="entry name" value="HOST CELL FACTOR 1"/>
    <property type="match status" value="1"/>
</dbReference>
<gene>
    <name evidence="9" type="ORF">J1605_001990</name>
    <name evidence="8" type="ORF">J1605_010456</name>
</gene>
<proteinExistence type="predicted"/>
<evidence type="ECO:0000259" key="7">
    <source>
        <dbReference type="Pfam" id="PF13854"/>
    </source>
</evidence>
<reference evidence="8 10" key="1">
    <citation type="submission" date="2022-11" db="EMBL/GenBank/DDBJ databases">
        <title>Whole genome sequence of Eschrichtius robustus ER-17-0199.</title>
        <authorList>
            <person name="Bruniche-Olsen A."/>
            <person name="Black A.N."/>
            <person name="Fields C.J."/>
            <person name="Walden K."/>
            <person name="Dewoody J.A."/>
        </authorList>
    </citation>
    <scope>NUCLEOTIDE SEQUENCE [LARGE SCALE GENOMIC DNA]</scope>
    <source>
        <strain evidence="8">ER-17-0199</strain>
        <tissue evidence="8">Blubber</tissue>
    </source>
</reference>
<dbReference type="InterPro" id="IPR043536">
    <property type="entry name" value="HCF1/2"/>
</dbReference>
<dbReference type="EMBL" id="JAIQCJ010002130">
    <property type="protein sequence ID" value="KAJ8782126.1"/>
    <property type="molecule type" value="Genomic_DNA"/>
</dbReference>
<dbReference type="FunFam" id="2.120.10.80:FF:000015">
    <property type="entry name" value="host cell factor 1 isoform X1"/>
    <property type="match status" value="1"/>
</dbReference>
<accession>A0AB34GNY5</accession>
<dbReference type="AlphaFoldDB" id="A0AB34GNY5"/>
<protein>
    <recommendedName>
        <fullName evidence="7">Host cell factor Kelch-repeats domain-containing protein</fullName>
    </recommendedName>
</protein>
<keyword evidence="10" id="KW-1185">Reference proteome</keyword>
<evidence type="ECO:0000256" key="3">
    <source>
        <dbReference type="ARBA" id="ARBA00022553"/>
    </source>
</evidence>
<dbReference type="Pfam" id="PF13854">
    <property type="entry name" value="Kelch_HCF"/>
    <property type="match status" value="1"/>
</dbReference>
<dbReference type="PANTHER" id="PTHR46003">
    <property type="entry name" value="HOST CELL FACTOR"/>
    <property type="match status" value="1"/>
</dbReference>
<dbReference type="GO" id="GO:0035097">
    <property type="term" value="C:histone methyltransferase complex"/>
    <property type="evidence" value="ECO:0007669"/>
    <property type="project" value="TreeGrafter"/>
</dbReference>
<name>A0AB34GNY5_ESCRO</name>
<feature type="compositionally biased region" description="Low complexity" evidence="6">
    <location>
        <begin position="205"/>
        <end position="214"/>
    </location>
</feature>
<sequence length="506" mass="54412">MASAVSPANSPAVLLQPRWKRVVGWSGPVPRPRHGHRAVAIKELIVVFGGGNEGIVDELHVYNTALSPASYSPSPSAPVCYFSPPRAFALPGISAFPCFFSRSHTPDSHVFERRFSLLERNPVPRLISCCLDLGSFDVRGELIPVALQQAEEVPLPILTPPPDPGPGWLGGARPHSHVTSSEKPHPPLRASAKQEGSCGGGGGSATSRLLGTGLPSSAPLPAESGDKPKPREKEGPGATNQWFIPAVRGDIPPGCAAYGFVCDGTRLLVFGGMVEYGKYSNDLYELQASRWEWKRLKAKTPKNGPPPCPRLGHSFSLVGNKCYLFGGLANDSEDPKNNIPRYLNDLYILELRPGSGVVAWDIPITYGVLPPPRESHTAVVYTEKDNKKSKLVIYGGMSGCRLGDLWTLDIETLTWNKPSLSGVAPLPRSLHSATTIGNKMYVFGGWVPLVMDDVKVATHEKEWKCTNTLACLNLGMASLGLGSERPPRPESCVGSTGSRAASRPRL</sequence>
<organism evidence="8 10">
    <name type="scientific">Eschrichtius robustus</name>
    <name type="common">California gray whale</name>
    <name type="synonym">Eschrichtius gibbosus</name>
    <dbReference type="NCBI Taxonomy" id="9764"/>
    <lineage>
        <taxon>Eukaryota</taxon>
        <taxon>Metazoa</taxon>
        <taxon>Chordata</taxon>
        <taxon>Craniata</taxon>
        <taxon>Vertebrata</taxon>
        <taxon>Euteleostomi</taxon>
        <taxon>Mammalia</taxon>
        <taxon>Eutheria</taxon>
        <taxon>Laurasiatheria</taxon>
        <taxon>Artiodactyla</taxon>
        <taxon>Whippomorpha</taxon>
        <taxon>Cetacea</taxon>
        <taxon>Mysticeti</taxon>
        <taxon>Eschrichtiidae</taxon>
        <taxon>Eschrichtius</taxon>
    </lineage>
</organism>
<comment type="caution">
    <text evidence="8">The sequence shown here is derived from an EMBL/GenBank/DDBJ whole genome shotgun (WGS) entry which is preliminary data.</text>
</comment>
<keyword evidence="2" id="KW-0880">Kelch repeat</keyword>
<dbReference type="Gene3D" id="2.120.10.80">
    <property type="entry name" value="Kelch-type beta propeller"/>
    <property type="match status" value="2"/>
</dbReference>
<keyword evidence="4" id="KW-0677">Repeat</keyword>
<keyword evidence="5" id="KW-0539">Nucleus</keyword>
<feature type="region of interest" description="Disordered" evidence="6">
    <location>
        <begin position="482"/>
        <end position="506"/>
    </location>
</feature>